<proteinExistence type="predicted"/>
<dbReference type="InterPro" id="IPR032466">
    <property type="entry name" value="Metal_Hydrolase"/>
</dbReference>
<accession>A0A1H8T359</accession>
<dbReference type="Gene3D" id="3.20.20.140">
    <property type="entry name" value="Metal-dependent hydrolases"/>
    <property type="match status" value="1"/>
</dbReference>
<dbReference type="RefSeq" id="WP_091942667.1">
    <property type="nucleotide sequence ID" value="NZ_FOEE01000005.1"/>
</dbReference>
<dbReference type="STRING" id="673521.SAMN05660991_02018"/>
<dbReference type="GO" id="GO:0016831">
    <property type="term" value="F:carboxy-lyase activity"/>
    <property type="evidence" value="ECO:0007669"/>
    <property type="project" value="InterPro"/>
</dbReference>
<dbReference type="Pfam" id="PF04909">
    <property type="entry name" value="Amidohydro_2"/>
    <property type="match status" value="1"/>
</dbReference>
<dbReference type="PANTHER" id="PTHR21240">
    <property type="entry name" value="2-AMINO-3-CARBOXYLMUCONATE-6-SEMIALDEHYDE DECARBOXYLASE"/>
    <property type="match status" value="1"/>
</dbReference>
<evidence type="ECO:0000259" key="2">
    <source>
        <dbReference type="Pfam" id="PF04909"/>
    </source>
</evidence>
<sequence length="395" mass="44911">MTELPFRFFDCDNHYYEALDAFTRHLEPRYRKRAMQWVQVEGKTRLLVGGKVNKFIPNPTFDPVAAPGVMDEYFRGRNPKSADPSKLFGELEPIRPEYRDRDARLALMDAQGMEACIMLPTLGVGMEHALDHDIPAMTAAFRAFNRWLEEDWGFAYRNRIFAAPYITLSDPENAVRELQWALDHDARFVVMVGGPVTTVFGHRAPGDAMFDAFWQLANDSGITVIYHGGDTLYTKYLGDWGENDFAEAFRANAFRSLHSASYMQDTLASHLALGLFSRFPNLRIAAIETGSSWVFHLFEKLTKAWGQVPHLFPEDPRETFARHVWVAPFYEDDLKSLLGLLGADHILMGSDYPHVEGLAEPASYLKDLQNVDYTMADAEKVMKDNGWALATRRPA</sequence>
<dbReference type="AlphaFoldDB" id="A0A1H8T359"/>
<evidence type="ECO:0000256" key="1">
    <source>
        <dbReference type="ARBA" id="ARBA00023239"/>
    </source>
</evidence>
<organism evidence="3 4">
    <name type="scientific">Trujillonella endophytica</name>
    <dbReference type="NCBI Taxonomy" id="673521"/>
    <lineage>
        <taxon>Bacteria</taxon>
        <taxon>Bacillati</taxon>
        <taxon>Actinomycetota</taxon>
        <taxon>Actinomycetes</taxon>
        <taxon>Geodermatophilales</taxon>
        <taxon>Geodermatophilaceae</taxon>
        <taxon>Trujillonella</taxon>
    </lineage>
</organism>
<dbReference type="InterPro" id="IPR032465">
    <property type="entry name" value="ACMSD"/>
</dbReference>
<dbReference type="PANTHER" id="PTHR21240:SF28">
    <property type="entry name" value="ISO-OROTATE DECARBOXYLASE (EUROFUNG)"/>
    <property type="match status" value="1"/>
</dbReference>
<dbReference type="OrthoDB" id="8673349at2"/>
<keyword evidence="1" id="KW-0456">Lyase</keyword>
<feature type="domain" description="Amidohydrolase-related" evidence="2">
    <location>
        <begin position="96"/>
        <end position="385"/>
    </location>
</feature>
<evidence type="ECO:0000313" key="3">
    <source>
        <dbReference type="EMBL" id="SEO85126.1"/>
    </source>
</evidence>
<dbReference type="GO" id="GO:0005737">
    <property type="term" value="C:cytoplasm"/>
    <property type="evidence" value="ECO:0007669"/>
    <property type="project" value="TreeGrafter"/>
</dbReference>
<keyword evidence="4" id="KW-1185">Reference proteome</keyword>
<dbReference type="GO" id="GO:0019748">
    <property type="term" value="P:secondary metabolic process"/>
    <property type="evidence" value="ECO:0007669"/>
    <property type="project" value="TreeGrafter"/>
</dbReference>
<reference evidence="4" key="1">
    <citation type="submission" date="2016-10" db="EMBL/GenBank/DDBJ databases">
        <authorList>
            <person name="Varghese N."/>
            <person name="Submissions S."/>
        </authorList>
    </citation>
    <scope>NUCLEOTIDE SEQUENCE [LARGE SCALE GENOMIC DNA]</scope>
    <source>
        <strain evidence="4">DSM 45413</strain>
    </source>
</reference>
<dbReference type="Proteomes" id="UP000198960">
    <property type="component" value="Unassembled WGS sequence"/>
</dbReference>
<dbReference type="EMBL" id="FOEE01000005">
    <property type="protein sequence ID" value="SEO85126.1"/>
    <property type="molecule type" value="Genomic_DNA"/>
</dbReference>
<name>A0A1H8T359_9ACTN</name>
<keyword evidence="3" id="KW-0378">Hydrolase</keyword>
<protein>
    <submittedName>
        <fullName evidence="3">Predicted metal-dependent hydrolase, TIM-barrel fold</fullName>
    </submittedName>
</protein>
<dbReference type="InterPro" id="IPR006680">
    <property type="entry name" value="Amidohydro-rel"/>
</dbReference>
<evidence type="ECO:0000313" key="4">
    <source>
        <dbReference type="Proteomes" id="UP000198960"/>
    </source>
</evidence>
<gene>
    <name evidence="3" type="ORF">SAMN05660991_02018</name>
</gene>
<dbReference type="SUPFAM" id="SSF51556">
    <property type="entry name" value="Metallo-dependent hydrolases"/>
    <property type="match status" value="1"/>
</dbReference>
<dbReference type="GO" id="GO:0016787">
    <property type="term" value="F:hydrolase activity"/>
    <property type="evidence" value="ECO:0007669"/>
    <property type="project" value="UniProtKB-KW"/>
</dbReference>